<dbReference type="CDD" id="cd08983">
    <property type="entry name" value="GH43_Bt3655-like"/>
    <property type="match status" value="1"/>
</dbReference>
<dbReference type="Gene3D" id="2.115.10.20">
    <property type="entry name" value="Glycosyl hydrolase domain, family 43"/>
    <property type="match status" value="1"/>
</dbReference>
<accession>A0A846RUU0</accession>
<keyword evidence="2" id="KW-1185">Reference proteome</keyword>
<dbReference type="AlphaFoldDB" id="A0A846RUU0"/>
<reference evidence="1 2" key="1">
    <citation type="submission" date="2020-03" db="EMBL/GenBank/DDBJ databases">
        <title>Sequencing the genomes of 1000 actinobacteria strains.</title>
        <authorList>
            <person name="Klenk H.-P."/>
        </authorList>
    </citation>
    <scope>NUCLEOTIDE SEQUENCE [LARGE SCALE GENOMIC DNA]</scope>
    <source>
        <strain evidence="1 2">DSM 16403</strain>
    </source>
</reference>
<gene>
    <name evidence="1" type="ORF">BJ994_002993</name>
</gene>
<comment type="caution">
    <text evidence="1">The sequence shown here is derived from an EMBL/GenBank/DDBJ whole genome shotgun (WGS) entry which is preliminary data.</text>
</comment>
<organism evidence="1 2">
    <name type="scientific">Arthrobacter pigmenti</name>
    <dbReference type="NCBI Taxonomy" id="271432"/>
    <lineage>
        <taxon>Bacteria</taxon>
        <taxon>Bacillati</taxon>
        <taxon>Actinomycetota</taxon>
        <taxon>Actinomycetes</taxon>
        <taxon>Micrococcales</taxon>
        <taxon>Micrococcaceae</taxon>
        <taxon>Arthrobacter</taxon>
    </lineage>
</organism>
<evidence type="ECO:0008006" key="3">
    <source>
        <dbReference type="Google" id="ProtNLM"/>
    </source>
</evidence>
<sequence>MPKYPAYLFAYFAGEDSPDAEQVHFAVSSEDAPLSFTPLAGGKPVLQSTLGTGGVRDPFLVRNELAAGFHLIGTDLSIHNDGDWERATRYGSRSVVIWDSPDLVSWSEPRLVEIAPSNAGCAWAPEAFLDRDRGAYVVFWSSPLYGEERTGASAHLRVLRCFTKDFRSFSDPEVYLDPGHSVIDTTFLERDGVTYRFTKDERPQSAGALMGKHIFEEASRDGMLAENFTLVAEGVGSTHLAQGEGPIAVNSPDGQKSYLIIDEFGGRGYVAFQSEAPGTGAWEPVADARLPEGARHGSLLPITSAERAMLLAV</sequence>
<evidence type="ECO:0000313" key="1">
    <source>
        <dbReference type="EMBL" id="NJC23917.1"/>
    </source>
</evidence>
<name>A0A846RUU0_9MICC</name>
<proteinExistence type="predicted"/>
<dbReference type="PANTHER" id="PTHR43301">
    <property type="entry name" value="ARABINAN ENDO-1,5-ALPHA-L-ARABINOSIDASE"/>
    <property type="match status" value="1"/>
</dbReference>
<dbReference type="RefSeq" id="WP_167995232.1">
    <property type="nucleotide sequence ID" value="NZ_JAATJL010000001.1"/>
</dbReference>
<dbReference type="SUPFAM" id="SSF75005">
    <property type="entry name" value="Arabinanase/levansucrase/invertase"/>
    <property type="match status" value="1"/>
</dbReference>
<evidence type="ECO:0000313" key="2">
    <source>
        <dbReference type="Proteomes" id="UP000547458"/>
    </source>
</evidence>
<dbReference type="PANTHER" id="PTHR43301:SF3">
    <property type="entry name" value="ARABINAN ENDO-1,5-ALPHA-L-ARABINOSIDASE A-RELATED"/>
    <property type="match status" value="1"/>
</dbReference>
<dbReference type="InterPro" id="IPR023296">
    <property type="entry name" value="Glyco_hydro_beta-prop_sf"/>
</dbReference>
<dbReference type="InterPro" id="IPR050727">
    <property type="entry name" value="GH43_arabinanases"/>
</dbReference>
<dbReference type="Proteomes" id="UP000547458">
    <property type="component" value="Unassembled WGS sequence"/>
</dbReference>
<protein>
    <recommendedName>
        <fullName evidence="3">1,4-beta-xylanase</fullName>
    </recommendedName>
</protein>
<dbReference type="EMBL" id="JAATJL010000001">
    <property type="protein sequence ID" value="NJC23917.1"/>
    <property type="molecule type" value="Genomic_DNA"/>
</dbReference>